<sequence length="190" mass="20792">MKKLLIAASILILAACSSSPEEPQVNFIPQTTTSQNKVVDNLMYSLDSKDVRSAQYVALVDSGRNNIQPIHAKQNIRITLESALQEQLQSKGFKTSVNSENSVSLEIQQLLVNVQHSVMSNEMDAKITLQITAETPSGKLVKTFNGSASKTGTFSASDAQIEQIVNDVTSLVLSEIANDAELNNYMKERF</sequence>
<organism evidence="2 3">
    <name type="scientific">Vibrio algarum</name>
    <dbReference type="NCBI Taxonomy" id="3020714"/>
    <lineage>
        <taxon>Bacteria</taxon>
        <taxon>Pseudomonadati</taxon>
        <taxon>Pseudomonadota</taxon>
        <taxon>Gammaproteobacteria</taxon>
        <taxon>Vibrionales</taxon>
        <taxon>Vibrionaceae</taxon>
        <taxon>Vibrio</taxon>
    </lineage>
</organism>
<feature type="chain" id="PRO_5046232892" evidence="1">
    <location>
        <begin position="21"/>
        <end position="190"/>
    </location>
</feature>
<keyword evidence="3" id="KW-1185">Reference proteome</keyword>
<name>A0ABT4YQ68_9VIBR</name>
<comment type="caution">
    <text evidence="2">The sequence shown here is derived from an EMBL/GenBank/DDBJ whole genome shotgun (WGS) entry which is preliminary data.</text>
</comment>
<dbReference type="InterPro" id="IPR005619">
    <property type="entry name" value="Uncharacterised_YajG"/>
</dbReference>
<dbReference type="Pfam" id="PF03923">
    <property type="entry name" value="Lipoprotein_16"/>
    <property type="match status" value="1"/>
</dbReference>
<dbReference type="PROSITE" id="PS51257">
    <property type="entry name" value="PROKAR_LIPOPROTEIN"/>
    <property type="match status" value="1"/>
</dbReference>
<evidence type="ECO:0000256" key="1">
    <source>
        <dbReference type="SAM" id="SignalP"/>
    </source>
</evidence>
<proteinExistence type="predicted"/>
<accession>A0ABT4YQ68</accession>
<reference evidence="2 3" key="1">
    <citation type="submission" date="2023-01" db="EMBL/GenBank/DDBJ databases">
        <title>Vibrio sp. KJ40-1 sp.nov, isolated from marine algae.</title>
        <authorList>
            <person name="Butt M."/>
            <person name="Kim J.M.J."/>
            <person name="Jeon C.O.C."/>
        </authorList>
    </citation>
    <scope>NUCLEOTIDE SEQUENCE [LARGE SCALE GENOMIC DNA]</scope>
    <source>
        <strain evidence="2 3">KJ40-1</strain>
    </source>
</reference>
<evidence type="ECO:0000313" key="3">
    <source>
        <dbReference type="Proteomes" id="UP001210678"/>
    </source>
</evidence>
<feature type="signal peptide" evidence="1">
    <location>
        <begin position="1"/>
        <end position="20"/>
    </location>
</feature>
<keyword evidence="1" id="KW-0732">Signal</keyword>
<dbReference type="EMBL" id="JAQLOI010000001">
    <property type="protein sequence ID" value="MDB1123179.1"/>
    <property type="molecule type" value="Genomic_DNA"/>
</dbReference>
<gene>
    <name evidence="2" type="ORF">PGX00_05615</name>
</gene>
<keyword evidence="2" id="KW-0449">Lipoprotein</keyword>
<dbReference type="Proteomes" id="UP001210678">
    <property type="component" value="Unassembled WGS sequence"/>
</dbReference>
<protein>
    <submittedName>
        <fullName evidence="2">YajG family lipoprotein</fullName>
    </submittedName>
</protein>
<evidence type="ECO:0000313" key="2">
    <source>
        <dbReference type="EMBL" id="MDB1123179.1"/>
    </source>
</evidence>
<dbReference type="RefSeq" id="WP_272133584.1">
    <property type="nucleotide sequence ID" value="NZ_JAQLOI010000001.1"/>
</dbReference>